<name>A0ABM8YY79_9PROT</name>
<sequence length="58" mass="6586">MEPLIDNKNEYISGGARDLRRHGIHGVADEKFSAQMEFDVFEDQFVASASQSKRSELQ</sequence>
<evidence type="ECO:0000313" key="2">
    <source>
        <dbReference type="Proteomes" id="UP000839052"/>
    </source>
</evidence>
<organism evidence="1 2">
    <name type="scientific">Candidatus Nitrotoga arctica</name>
    <dbReference type="NCBI Taxonomy" id="453162"/>
    <lineage>
        <taxon>Bacteria</taxon>
        <taxon>Pseudomonadati</taxon>
        <taxon>Pseudomonadota</taxon>
        <taxon>Betaproteobacteria</taxon>
        <taxon>Nitrosomonadales</taxon>
        <taxon>Gallionellaceae</taxon>
        <taxon>Candidatus Nitrotoga</taxon>
    </lineage>
</organism>
<accession>A0ABM8YY79</accession>
<protein>
    <submittedName>
        <fullName evidence="1">Uncharacterized protein</fullName>
    </submittedName>
</protein>
<dbReference type="EMBL" id="OU912926">
    <property type="protein sequence ID" value="CAG9932466.1"/>
    <property type="molecule type" value="Genomic_DNA"/>
</dbReference>
<reference evidence="1 2" key="1">
    <citation type="submission" date="2021-10" db="EMBL/GenBank/DDBJ databases">
        <authorList>
            <person name="Koch H."/>
        </authorList>
    </citation>
    <scope>NUCLEOTIDE SEQUENCE [LARGE SCALE GENOMIC DNA]</scope>
    <source>
        <strain evidence="1">6680</strain>
    </source>
</reference>
<dbReference type="Proteomes" id="UP000839052">
    <property type="component" value="Chromosome"/>
</dbReference>
<evidence type="ECO:0000313" key="1">
    <source>
        <dbReference type="EMBL" id="CAG9932466.1"/>
    </source>
</evidence>
<keyword evidence="2" id="KW-1185">Reference proteome</keyword>
<proteinExistence type="predicted"/>
<gene>
    <name evidence="1" type="ORF">NTG6680_1213</name>
</gene>